<name>A0A5C7HT86_9ROSI</name>
<organism evidence="1 3">
    <name type="scientific">Acer yangbiense</name>
    <dbReference type="NCBI Taxonomy" id="1000413"/>
    <lineage>
        <taxon>Eukaryota</taxon>
        <taxon>Viridiplantae</taxon>
        <taxon>Streptophyta</taxon>
        <taxon>Embryophyta</taxon>
        <taxon>Tracheophyta</taxon>
        <taxon>Spermatophyta</taxon>
        <taxon>Magnoliopsida</taxon>
        <taxon>eudicotyledons</taxon>
        <taxon>Gunneridae</taxon>
        <taxon>Pentapetalae</taxon>
        <taxon>rosids</taxon>
        <taxon>malvids</taxon>
        <taxon>Sapindales</taxon>
        <taxon>Sapindaceae</taxon>
        <taxon>Hippocastanoideae</taxon>
        <taxon>Acereae</taxon>
        <taxon>Acer</taxon>
    </lineage>
</organism>
<gene>
    <name evidence="1" type="ORF">EZV62_014896</name>
    <name evidence="2" type="ORF">EZV62_014897</name>
</gene>
<reference evidence="1" key="2">
    <citation type="submission" date="2019-05" db="EMBL/GenBank/DDBJ databases">
        <authorList>
            <person name="Zhang R."/>
        </authorList>
    </citation>
    <scope>NUCLEOTIDE SEQUENCE [LARGE SCALE GENOMIC DNA]</scope>
    <source>
        <strain evidence="1">Malutang-1-2009seedling</strain>
        <tissue evidence="1">Leaf</tissue>
    </source>
</reference>
<dbReference type="OrthoDB" id="1752013at2759"/>
<protein>
    <submittedName>
        <fullName evidence="1">Uncharacterized protein</fullName>
    </submittedName>
</protein>
<accession>A0A5C7HT86</accession>
<sequence>MAKLKGKEPIDVDLNMHGQAVDGSSITLSSYIGTFAREHVPVTLESWKQLDDQKKDIMWSSLLNEIDELCISECPPNDNNLKEDSLTMVLGPERRGRVRGLGFRATSSQLNAQIHSEGWVKELKA</sequence>
<dbReference type="EMBL" id="VAHF01000006">
    <property type="protein sequence ID" value="TXG60324.1"/>
    <property type="molecule type" value="Genomic_DNA"/>
</dbReference>
<reference evidence="3" key="1">
    <citation type="journal article" date="2019" name="Gigascience">
        <title>De novo genome assembly of the endangered Acer yangbiense, a plant species with extremely small populations endemic to Yunnan Province, China.</title>
        <authorList>
            <person name="Yang J."/>
            <person name="Wariss H.M."/>
            <person name="Tao L."/>
            <person name="Zhang R."/>
            <person name="Yun Q."/>
            <person name="Hollingsworth P."/>
            <person name="Dao Z."/>
            <person name="Luo G."/>
            <person name="Guo H."/>
            <person name="Ma Y."/>
            <person name="Sun W."/>
        </authorList>
    </citation>
    <scope>NUCLEOTIDE SEQUENCE [LARGE SCALE GENOMIC DNA]</scope>
    <source>
        <strain evidence="3">cv. Malutang</strain>
    </source>
</reference>
<evidence type="ECO:0000313" key="3">
    <source>
        <dbReference type="Proteomes" id="UP000323000"/>
    </source>
</evidence>
<proteinExistence type="predicted"/>
<dbReference type="Proteomes" id="UP000323000">
    <property type="component" value="Chromosome 6"/>
</dbReference>
<evidence type="ECO:0000313" key="2">
    <source>
        <dbReference type="EMBL" id="TXG60324.1"/>
    </source>
</evidence>
<keyword evidence="3" id="KW-1185">Reference proteome</keyword>
<dbReference type="EMBL" id="VAHF01000006">
    <property type="protein sequence ID" value="TXG60323.1"/>
    <property type="molecule type" value="Genomic_DNA"/>
</dbReference>
<evidence type="ECO:0000313" key="1">
    <source>
        <dbReference type="EMBL" id="TXG60323.1"/>
    </source>
</evidence>
<comment type="caution">
    <text evidence="1">The sequence shown here is derived from an EMBL/GenBank/DDBJ whole genome shotgun (WGS) entry which is preliminary data.</text>
</comment>
<dbReference type="AlphaFoldDB" id="A0A5C7HT86"/>